<comment type="caution">
    <text evidence="1">The sequence shown here is derived from an EMBL/GenBank/DDBJ whole genome shotgun (WGS) entry which is preliminary data.</text>
</comment>
<organism evidence="1 2">
    <name type="scientific">Croceibacterium selenioxidans</name>
    <dbReference type="NCBI Taxonomy" id="2838833"/>
    <lineage>
        <taxon>Bacteria</taxon>
        <taxon>Pseudomonadati</taxon>
        <taxon>Pseudomonadota</taxon>
        <taxon>Alphaproteobacteria</taxon>
        <taxon>Sphingomonadales</taxon>
        <taxon>Erythrobacteraceae</taxon>
        <taxon>Croceibacterium</taxon>
    </lineage>
</organism>
<protein>
    <recommendedName>
        <fullName evidence="3">RHS repeat protein</fullName>
    </recommendedName>
</protein>
<name>A0ABS5W3Z5_9SPHN</name>
<dbReference type="NCBIfam" id="TIGR01643">
    <property type="entry name" value="YD_repeat_2x"/>
    <property type="match status" value="1"/>
</dbReference>
<dbReference type="Gene3D" id="2.180.10.10">
    <property type="entry name" value="RHS repeat-associated core"/>
    <property type="match status" value="1"/>
</dbReference>
<keyword evidence="2" id="KW-1185">Reference proteome</keyword>
<reference evidence="1 2" key="1">
    <citation type="submission" date="2021-05" db="EMBL/GenBank/DDBJ databases">
        <title>Croceibacterium sp. LX-88 genome sequence.</title>
        <authorList>
            <person name="Luo X."/>
        </authorList>
    </citation>
    <scope>NUCLEOTIDE SEQUENCE [LARGE SCALE GENOMIC DNA]</scope>
    <source>
        <strain evidence="1 2">LX-88</strain>
    </source>
</reference>
<evidence type="ECO:0000313" key="1">
    <source>
        <dbReference type="EMBL" id="MBT2134481.1"/>
    </source>
</evidence>
<dbReference type="RefSeq" id="WP_214536124.1">
    <property type="nucleotide sequence ID" value="NZ_JAHFVK010000002.1"/>
</dbReference>
<evidence type="ECO:0000313" key="2">
    <source>
        <dbReference type="Proteomes" id="UP000811255"/>
    </source>
</evidence>
<dbReference type="EMBL" id="JAHFVK010000002">
    <property type="protein sequence ID" value="MBT2134481.1"/>
    <property type="molecule type" value="Genomic_DNA"/>
</dbReference>
<gene>
    <name evidence="1" type="ORF">KK137_09065</name>
</gene>
<sequence>MGSAAPLASPNPSAYETVTYTYDARGRLVKVVRTGSVNNNEQTVYKLDKDGNRTNVATTGA</sequence>
<accession>A0ABS5W3Z5</accession>
<dbReference type="Proteomes" id="UP000811255">
    <property type="component" value="Unassembled WGS sequence"/>
</dbReference>
<evidence type="ECO:0008006" key="3">
    <source>
        <dbReference type="Google" id="ProtNLM"/>
    </source>
</evidence>
<dbReference type="InterPro" id="IPR006530">
    <property type="entry name" value="YD"/>
</dbReference>
<proteinExistence type="predicted"/>